<dbReference type="GO" id="GO:0003964">
    <property type="term" value="F:RNA-directed DNA polymerase activity"/>
    <property type="evidence" value="ECO:0007669"/>
    <property type="project" value="UniProtKB-KW"/>
</dbReference>
<keyword evidence="5" id="KW-0378">Hydrolase</keyword>
<keyword evidence="1" id="KW-0808">Transferase</keyword>
<evidence type="ECO:0000256" key="6">
    <source>
        <dbReference type="ARBA" id="ARBA00022918"/>
    </source>
</evidence>
<dbReference type="GO" id="GO:0004519">
    <property type="term" value="F:endonuclease activity"/>
    <property type="evidence" value="ECO:0007669"/>
    <property type="project" value="UniProtKB-KW"/>
</dbReference>
<evidence type="ECO:0000256" key="2">
    <source>
        <dbReference type="ARBA" id="ARBA00022695"/>
    </source>
</evidence>
<accession>A0A6L2JKM7</accession>
<dbReference type="InterPro" id="IPR056924">
    <property type="entry name" value="SH3_Tf2-1"/>
</dbReference>
<dbReference type="InterPro" id="IPR041373">
    <property type="entry name" value="RT_RNaseH"/>
</dbReference>
<dbReference type="EMBL" id="BKCJ010000892">
    <property type="protein sequence ID" value="GEU37147.1"/>
    <property type="molecule type" value="Genomic_DNA"/>
</dbReference>
<dbReference type="PROSITE" id="PS50994">
    <property type="entry name" value="INTEGRASE"/>
    <property type="match status" value="1"/>
</dbReference>
<dbReference type="AlphaFoldDB" id="A0A6L2JKM7"/>
<dbReference type="SUPFAM" id="SSF56672">
    <property type="entry name" value="DNA/RNA polymerases"/>
    <property type="match status" value="1"/>
</dbReference>
<dbReference type="CDD" id="cd09274">
    <property type="entry name" value="RNase_HI_RT_Ty3"/>
    <property type="match status" value="1"/>
</dbReference>
<sequence length="640" mass="75009">MTKLTQKGVKFDWGSGDFVVYYDASHKGLSVVLMHREKVIAYASRQLKVHEKNYTTHDLNLGSVVFALKIWRHYLYGTKCTVFTDQKSLQHILNQKELTMRQHRWLELLSDYDCDIRYHPEKANVVADALNHKERIEPLQVQALLMTIGLDLLKQILEAQIEALKPENLKMKMYVVKAEHQRPSGLLVQPAIPEWKWDSITMDFITKLPKSSQGFDTIWVIVDQLIKSAHFLPIRENDPLDKLARLYLNMIVVRHETPISIICDHDGRFTLNFWRSFQKALGTDISMSIVHHLETDGQSKRTIQTLEDMLRACVIDFGKGWDRQKSYADLKQKPMEFEVGDKVMLKVSPWKGVVRFGKRGKLNPRYVVPFKVLAKVGNVAYRLEFPQELSRVHHTFHVSKLKKFYADEPLAMPLEGIHITTAYSLPPNTAYQSSEIEAEFSYLISFLIFLSFFRANRITSIMVNGKNAYELKGKFLDDLHKNAFNEPSDLEEPDHDDEQEIDEIFRIETKLFDYEKLMCEEYKEFNYLLKIDPDLLTKDIKGFKTYKEFKDGWIYEWNKDAPWVHEKPWTDYGAWKKPTPVAHYCKPFNYKTGCLEWPTCSWRNDGYYNGGNLPGAYIIRNMLYYQALEWYDALKDSKMK</sequence>
<comment type="caution">
    <text evidence="8">The sequence shown here is derived from an EMBL/GenBank/DDBJ whole genome shotgun (WGS) entry which is preliminary data.</text>
</comment>
<keyword evidence="6" id="KW-0695">RNA-directed DNA polymerase</keyword>
<dbReference type="PANTHER" id="PTHR34072:SF52">
    <property type="entry name" value="RIBONUCLEASE H"/>
    <property type="match status" value="1"/>
</dbReference>
<evidence type="ECO:0000259" key="7">
    <source>
        <dbReference type="PROSITE" id="PS50994"/>
    </source>
</evidence>
<evidence type="ECO:0000256" key="3">
    <source>
        <dbReference type="ARBA" id="ARBA00022722"/>
    </source>
</evidence>
<dbReference type="GO" id="GO:0003676">
    <property type="term" value="F:nucleic acid binding"/>
    <property type="evidence" value="ECO:0007669"/>
    <property type="project" value="InterPro"/>
</dbReference>
<dbReference type="SUPFAM" id="SSF53098">
    <property type="entry name" value="Ribonuclease H-like"/>
    <property type="match status" value="1"/>
</dbReference>
<reference evidence="8" key="1">
    <citation type="journal article" date="2019" name="Sci. Rep.">
        <title>Draft genome of Tanacetum cinerariifolium, the natural source of mosquito coil.</title>
        <authorList>
            <person name="Yamashiro T."/>
            <person name="Shiraishi A."/>
            <person name="Satake H."/>
            <person name="Nakayama K."/>
        </authorList>
    </citation>
    <scope>NUCLEOTIDE SEQUENCE</scope>
</reference>
<dbReference type="InterPro" id="IPR012337">
    <property type="entry name" value="RNaseH-like_sf"/>
</dbReference>
<name>A0A6L2JKM7_TANCI</name>
<organism evidence="8">
    <name type="scientific">Tanacetum cinerariifolium</name>
    <name type="common">Dalmatian daisy</name>
    <name type="synonym">Chrysanthemum cinerariifolium</name>
    <dbReference type="NCBI Taxonomy" id="118510"/>
    <lineage>
        <taxon>Eukaryota</taxon>
        <taxon>Viridiplantae</taxon>
        <taxon>Streptophyta</taxon>
        <taxon>Embryophyta</taxon>
        <taxon>Tracheophyta</taxon>
        <taxon>Spermatophyta</taxon>
        <taxon>Magnoliopsida</taxon>
        <taxon>eudicotyledons</taxon>
        <taxon>Gunneridae</taxon>
        <taxon>Pentapetalae</taxon>
        <taxon>asterids</taxon>
        <taxon>campanulids</taxon>
        <taxon>Asterales</taxon>
        <taxon>Asteraceae</taxon>
        <taxon>Asteroideae</taxon>
        <taxon>Anthemideae</taxon>
        <taxon>Anthemidinae</taxon>
        <taxon>Tanacetum</taxon>
    </lineage>
</organism>
<dbReference type="Pfam" id="PF17917">
    <property type="entry name" value="RT_RNaseH"/>
    <property type="match status" value="1"/>
</dbReference>
<dbReference type="InterPro" id="IPR043502">
    <property type="entry name" value="DNA/RNA_pol_sf"/>
</dbReference>
<evidence type="ECO:0000313" key="8">
    <source>
        <dbReference type="EMBL" id="GEU37147.1"/>
    </source>
</evidence>
<keyword evidence="3" id="KW-0540">Nuclease</keyword>
<feature type="domain" description="Integrase catalytic" evidence="7">
    <location>
        <begin position="189"/>
        <end position="311"/>
    </location>
</feature>
<keyword evidence="2" id="KW-0548">Nucleotidyltransferase</keyword>
<evidence type="ECO:0000256" key="5">
    <source>
        <dbReference type="ARBA" id="ARBA00022801"/>
    </source>
</evidence>
<dbReference type="Pfam" id="PF24626">
    <property type="entry name" value="SH3_Tf2-1"/>
    <property type="match status" value="1"/>
</dbReference>
<evidence type="ECO:0000256" key="1">
    <source>
        <dbReference type="ARBA" id="ARBA00022679"/>
    </source>
</evidence>
<keyword evidence="4" id="KW-0255">Endonuclease</keyword>
<protein>
    <recommendedName>
        <fullName evidence="7">Integrase catalytic domain-containing protein</fullName>
    </recommendedName>
</protein>
<proteinExistence type="predicted"/>
<dbReference type="PANTHER" id="PTHR34072">
    <property type="entry name" value="ENZYMATIC POLYPROTEIN-RELATED"/>
    <property type="match status" value="1"/>
</dbReference>
<dbReference type="InterPro" id="IPR036397">
    <property type="entry name" value="RNaseH_sf"/>
</dbReference>
<evidence type="ECO:0000256" key="4">
    <source>
        <dbReference type="ARBA" id="ARBA00022759"/>
    </source>
</evidence>
<dbReference type="Gene3D" id="3.30.420.10">
    <property type="entry name" value="Ribonuclease H-like superfamily/Ribonuclease H"/>
    <property type="match status" value="1"/>
</dbReference>
<gene>
    <name evidence="8" type="ORF">Tci_009125</name>
</gene>
<dbReference type="GO" id="GO:0015074">
    <property type="term" value="P:DNA integration"/>
    <property type="evidence" value="ECO:0007669"/>
    <property type="project" value="InterPro"/>
</dbReference>
<dbReference type="GO" id="GO:0016787">
    <property type="term" value="F:hydrolase activity"/>
    <property type="evidence" value="ECO:0007669"/>
    <property type="project" value="UniProtKB-KW"/>
</dbReference>
<dbReference type="InterPro" id="IPR001584">
    <property type="entry name" value="Integrase_cat-core"/>
</dbReference>